<evidence type="ECO:0000259" key="1">
    <source>
        <dbReference type="Pfam" id="PF11127"/>
    </source>
</evidence>
<feature type="domain" description="Inner membrane protein YgaP-like transmembrane" evidence="1">
    <location>
        <begin position="1"/>
        <end position="64"/>
    </location>
</feature>
<dbReference type="Proteomes" id="UP000219689">
    <property type="component" value="Unassembled WGS sequence"/>
</dbReference>
<dbReference type="Pfam" id="PF11127">
    <property type="entry name" value="YgaP-like_TM"/>
    <property type="match status" value="1"/>
</dbReference>
<dbReference type="OrthoDB" id="100832at2157"/>
<dbReference type="EMBL" id="NXNI01000001">
    <property type="protein sequence ID" value="PCR89105.1"/>
    <property type="molecule type" value="Genomic_DNA"/>
</dbReference>
<keyword evidence="3" id="KW-1185">Reference proteome</keyword>
<organism evidence="2 3">
    <name type="scientific">Natrinema ejinorense</name>
    <dbReference type="NCBI Taxonomy" id="373386"/>
    <lineage>
        <taxon>Archaea</taxon>
        <taxon>Methanobacteriati</taxon>
        <taxon>Methanobacteriota</taxon>
        <taxon>Stenosarchaea group</taxon>
        <taxon>Halobacteria</taxon>
        <taxon>Halobacteriales</taxon>
        <taxon>Natrialbaceae</taxon>
        <taxon>Natrinema</taxon>
    </lineage>
</organism>
<gene>
    <name evidence="2" type="ORF">CP557_00275</name>
</gene>
<evidence type="ECO:0000313" key="2">
    <source>
        <dbReference type="EMBL" id="PCR89105.1"/>
    </source>
</evidence>
<comment type="caution">
    <text evidence="2">The sequence shown here is derived from an EMBL/GenBank/DDBJ whole genome shotgun (WGS) entry which is preliminary data.</text>
</comment>
<protein>
    <recommendedName>
        <fullName evidence="1">Inner membrane protein YgaP-like transmembrane domain-containing protein</fullName>
    </recommendedName>
</protein>
<sequence>MDKNVGGYDRLGRFVLAAVLLVIGYRNRNRTAGTLLFIAGSDLFATAVIQRCPMNALLGIDTCE</sequence>
<proteinExistence type="predicted"/>
<dbReference type="RefSeq" id="WP_097378056.1">
    <property type="nucleotide sequence ID" value="NZ_NXNI01000001.1"/>
</dbReference>
<dbReference type="InterPro" id="IPR021309">
    <property type="entry name" value="YgaP-like_TM"/>
</dbReference>
<dbReference type="AlphaFoldDB" id="A0A2A5QQN6"/>
<name>A0A2A5QQN6_9EURY</name>
<evidence type="ECO:0000313" key="3">
    <source>
        <dbReference type="Proteomes" id="UP000219689"/>
    </source>
</evidence>
<accession>A0A2A5QQN6</accession>
<reference evidence="2 3" key="1">
    <citation type="submission" date="2017-09" db="EMBL/GenBank/DDBJ databases">
        <title>Genome sequences of Natrinema ejinorence JCM 13890T.</title>
        <authorList>
            <person name="Roh S.W."/>
            <person name="Kim Y.B."/>
            <person name="Kim J.Y."/>
        </authorList>
    </citation>
    <scope>NUCLEOTIDE SEQUENCE [LARGE SCALE GENOMIC DNA]</scope>
    <source>
        <strain evidence="2 3">JCM 13890</strain>
    </source>
</reference>